<sequence length="100" mass="11606">MLHTRTITFTLIILTFITKHGCKKLPYGSPCKWSKDCRDGSWDDFANIGGGRFFNPYTMDGDSICNESRCKCKDFIQSREWKNNNYVCIHFHFESSAPLL</sequence>
<feature type="chain" id="PRO_5043707804" evidence="1">
    <location>
        <begin position="23"/>
        <end position="100"/>
    </location>
</feature>
<feature type="signal peptide" evidence="1">
    <location>
        <begin position="1"/>
        <end position="22"/>
    </location>
</feature>
<name>A0AAV2SN53_MEGNR</name>
<evidence type="ECO:0000313" key="3">
    <source>
        <dbReference type="Proteomes" id="UP001497623"/>
    </source>
</evidence>
<proteinExistence type="predicted"/>
<evidence type="ECO:0000313" key="2">
    <source>
        <dbReference type="EMBL" id="CAL4210492.1"/>
    </source>
</evidence>
<evidence type="ECO:0000256" key="1">
    <source>
        <dbReference type="SAM" id="SignalP"/>
    </source>
</evidence>
<gene>
    <name evidence="2" type="ORF">MNOR_LOCUS38306</name>
</gene>
<reference evidence="2 3" key="1">
    <citation type="submission" date="2024-05" db="EMBL/GenBank/DDBJ databases">
        <authorList>
            <person name="Wallberg A."/>
        </authorList>
    </citation>
    <scope>NUCLEOTIDE SEQUENCE [LARGE SCALE GENOMIC DNA]</scope>
</reference>
<dbReference type="Proteomes" id="UP001497623">
    <property type="component" value="Unassembled WGS sequence"/>
</dbReference>
<accession>A0AAV2SN53</accession>
<dbReference type="AlphaFoldDB" id="A0AAV2SN53"/>
<protein>
    <submittedName>
        <fullName evidence="2">Uncharacterized protein</fullName>
    </submittedName>
</protein>
<comment type="caution">
    <text evidence="2">The sequence shown here is derived from an EMBL/GenBank/DDBJ whole genome shotgun (WGS) entry which is preliminary data.</text>
</comment>
<keyword evidence="1" id="KW-0732">Signal</keyword>
<keyword evidence="3" id="KW-1185">Reference proteome</keyword>
<organism evidence="2 3">
    <name type="scientific">Meganyctiphanes norvegica</name>
    <name type="common">Northern krill</name>
    <name type="synonym">Thysanopoda norvegica</name>
    <dbReference type="NCBI Taxonomy" id="48144"/>
    <lineage>
        <taxon>Eukaryota</taxon>
        <taxon>Metazoa</taxon>
        <taxon>Ecdysozoa</taxon>
        <taxon>Arthropoda</taxon>
        <taxon>Crustacea</taxon>
        <taxon>Multicrustacea</taxon>
        <taxon>Malacostraca</taxon>
        <taxon>Eumalacostraca</taxon>
        <taxon>Eucarida</taxon>
        <taxon>Euphausiacea</taxon>
        <taxon>Euphausiidae</taxon>
        <taxon>Meganyctiphanes</taxon>
    </lineage>
</organism>
<dbReference type="EMBL" id="CAXKWB010085587">
    <property type="protein sequence ID" value="CAL4210492.1"/>
    <property type="molecule type" value="Genomic_DNA"/>
</dbReference>